<evidence type="ECO:0000313" key="4">
    <source>
        <dbReference type="EMBL" id="CAF3663536.1"/>
    </source>
</evidence>
<feature type="region of interest" description="Disordered" evidence="2">
    <location>
        <begin position="249"/>
        <end position="309"/>
    </location>
</feature>
<evidence type="ECO:0000256" key="2">
    <source>
        <dbReference type="SAM" id="MobiDB-lite"/>
    </source>
</evidence>
<dbReference type="EMBL" id="CAJNOT010000500">
    <property type="protein sequence ID" value="CAF1002665.1"/>
    <property type="molecule type" value="Genomic_DNA"/>
</dbReference>
<evidence type="ECO:0000313" key="3">
    <source>
        <dbReference type="EMBL" id="CAF1002665.1"/>
    </source>
</evidence>
<gene>
    <name evidence="4" type="ORF">JBS370_LOCUS7064</name>
    <name evidence="3" type="ORF">ZHD862_LOCUS12613</name>
</gene>
<evidence type="ECO:0000256" key="1">
    <source>
        <dbReference type="SAM" id="Coils"/>
    </source>
</evidence>
<sequence>MATYNLYHLPDDVLFLSNDNFYNFVVQVCGKVEAELLQIQGIRNARSLIRSTNLFSILEIDCDEIDKLKQNLCFTSKDGNHIIRQGVKLNLDNLYDALKEKQEKFKKKQRQQELLCSISTLQTTNTGINDNNNNLTTQNLAVNVTTDTTDTTDSNSSSLKCRSINDHAIFIKDLIEKFSFKTFTSTILKNDEHYQLIVTQDGQKFKGIIKCQCGAKLILPSRSETSTFILSNFYAHLITSNCSMAERIRKQKKKTTDKETAAQPLSTSDSQLPTPSSSNNSSVVTNSSKRIHNDIRSEINKNSSKKKKR</sequence>
<evidence type="ECO:0000313" key="5">
    <source>
        <dbReference type="Proteomes" id="UP000663864"/>
    </source>
</evidence>
<feature type="coiled-coil region" evidence="1">
    <location>
        <begin position="84"/>
        <end position="111"/>
    </location>
</feature>
<dbReference type="Proteomes" id="UP000663836">
    <property type="component" value="Unassembled WGS sequence"/>
</dbReference>
<dbReference type="Proteomes" id="UP000663864">
    <property type="component" value="Unassembled WGS sequence"/>
</dbReference>
<reference evidence="3" key="1">
    <citation type="submission" date="2021-02" db="EMBL/GenBank/DDBJ databases">
        <authorList>
            <person name="Nowell W R."/>
        </authorList>
    </citation>
    <scope>NUCLEOTIDE SEQUENCE</scope>
</reference>
<comment type="caution">
    <text evidence="3">The sequence shown here is derived from an EMBL/GenBank/DDBJ whole genome shotgun (WGS) entry which is preliminary data.</text>
</comment>
<feature type="compositionally biased region" description="Polar residues" evidence="2">
    <location>
        <begin position="263"/>
        <end position="272"/>
    </location>
</feature>
<accession>A0A814GZ82</accession>
<protein>
    <submittedName>
        <fullName evidence="3">Uncharacterized protein</fullName>
    </submittedName>
</protein>
<organism evidence="3 5">
    <name type="scientific">Rotaria sordida</name>
    <dbReference type="NCBI Taxonomy" id="392033"/>
    <lineage>
        <taxon>Eukaryota</taxon>
        <taxon>Metazoa</taxon>
        <taxon>Spiralia</taxon>
        <taxon>Gnathifera</taxon>
        <taxon>Rotifera</taxon>
        <taxon>Eurotatoria</taxon>
        <taxon>Bdelloidea</taxon>
        <taxon>Philodinida</taxon>
        <taxon>Philodinidae</taxon>
        <taxon>Rotaria</taxon>
    </lineage>
</organism>
<feature type="compositionally biased region" description="Low complexity" evidence="2">
    <location>
        <begin position="273"/>
        <end position="288"/>
    </location>
</feature>
<dbReference type="AlphaFoldDB" id="A0A814GZ82"/>
<dbReference type="EMBL" id="CAJOBD010000411">
    <property type="protein sequence ID" value="CAF3663536.1"/>
    <property type="molecule type" value="Genomic_DNA"/>
</dbReference>
<proteinExistence type="predicted"/>
<keyword evidence="1" id="KW-0175">Coiled coil</keyword>
<name>A0A814GZ82_9BILA</name>